<dbReference type="Proteomes" id="UP000243784">
    <property type="component" value="Chromosome"/>
</dbReference>
<gene>
    <name evidence="1" type="ORF">A4Z71_00465</name>
</gene>
<name>A0A1D9DXK1_9MICO</name>
<protein>
    <recommendedName>
        <fullName evidence="3">HIRAN domain-containing protein</fullName>
    </recommendedName>
</protein>
<sequence length="220" mass="25006">MEWILLVALILWLFSRSIKKQAKKLEQDQEILRSARRDMTPRNEQGYMANENDLGFVEAGKAPNTDQDGRVIVKVLSGKVHEIGFNLKHLDEDLAKKIAGKRGADDEFTRRIKVRIFRDTESPYFNSFKVLTKSGEFIGWVLKDDSEMMALLLSQIEGGIKPLSPQLKGAEFVIEASATFNGSWYDDIDEDDAGNEIEVEYVEMDEAFIRIGDPAMLEID</sequence>
<dbReference type="STRING" id="535712.A4Z71_00465"/>
<reference evidence="1 2" key="1">
    <citation type="journal article" date="2016" name="Biochim. Biophys. Acta">
        <title>Photochemical characterization of actinorhodopsin and its functional existence in the natural host.</title>
        <authorList>
            <person name="Nakamura S."/>
            <person name="Kikukawa T."/>
            <person name="Tamogami J."/>
            <person name="Kamiya M."/>
            <person name="Aizawa T."/>
            <person name="Hahn M.W."/>
            <person name="Ihara K."/>
            <person name="Kamo N."/>
            <person name="Demura M."/>
        </authorList>
    </citation>
    <scope>NUCLEOTIDE SEQUENCE [LARGE SCALE GENOMIC DNA]</scope>
    <source>
        <strain evidence="1 2">MWH-Dar1</strain>
    </source>
</reference>
<evidence type="ECO:0000313" key="1">
    <source>
        <dbReference type="EMBL" id="AOY55531.1"/>
    </source>
</evidence>
<dbReference type="KEGG" id="rpla:A4Z71_00465"/>
<accession>A0A1D9DXK1</accession>
<organism evidence="1 2">
    <name type="scientific">Candidatus Rhodoluna planktonica</name>
    <dbReference type="NCBI Taxonomy" id="535712"/>
    <lineage>
        <taxon>Bacteria</taxon>
        <taxon>Bacillati</taxon>
        <taxon>Actinomycetota</taxon>
        <taxon>Actinomycetes</taxon>
        <taxon>Micrococcales</taxon>
        <taxon>Microbacteriaceae</taxon>
        <taxon>Luna cluster</taxon>
        <taxon>Luna-1 subcluster</taxon>
        <taxon>Rhodoluna</taxon>
    </lineage>
</organism>
<proteinExistence type="predicted"/>
<evidence type="ECO:0000313" key="2">
    <source>
        <dbReference type="Proteomes" id="UP000243784"/>
    </source>
</evidence>
<dbReference type="RefSeq" id="WP_070954049.1">
    <property type="nucleotide sequence ID" value="NZ_CP015208.1"/>
</dbReference>
<evidence type="ECO:0008006" key="3">
    <source>
        <dbReference type="Google" id="ProtNLM"/>
    </source>
</evidence>
<keyword evidence="2" id="KW-1185">Reference proteome</keyword>
<dbReference type="AlphaFoldDB" id="A0A1D9DXK1"/>
<dbReference type="EMBL" id="CP015208">
    <property type="protein sequence ID" value="AOY55531.1"/>
    <property type="molecule type" value="Genomic_DNA"/>
</dbReference>